<feature type="compositionally biased region" description="Low complexity" evidence="5">
    <location>
        <begin position="1"/>
        <end position="25"/>
    </location>
</feature>
<feature type="compositionally biased region" description="Polar residues" evidence="5">
    <location>
        <begin position="150"/>
        <end position="161"/>
    </location>
</feature>
<feature type="region of interest" description="Disordered" evidence="5">
    <location>
        <begin position="860"/>
        <end position="1020"/>
    </location>
</feature>
<feature type="compositionally biased region" description="Basic and acidic residues" evidence="5">
    <location>
        <begin position="488"/>
        <end position="498"/>
    </location>
</feature>
<evidence type="ECO:0000256" key="2">
    <source>
        <dbReference type="ARBA" id="ARBA00022771"/>
    </source>
</evidence>
<dbReference type="CDD" id="cd16074">
    <property type="entry name" value="OCRE"/>
    <property type="match status" value="1"/>
</dbReference>
<accession>A0A086JC58</accession>
<organism evidence="7 8">
    <name type="scientific">Toxoplasma gondii GAB2-2007-GAL-DOM2</name>
    <dbReference type="NCBI Taxonomy" id="1130820"/>
    <lineage>
        <taxon>Eukaryota</taxon>
        <taxon>Sar</taxon>
        <taxon>Alveolata</taxon>
        <taxon>Apicomplexa</taxon>
        <taxon>Conoidasida</taxon>
        <taxon>Coccidia</taxon>
        <taxon>Eucoccidiorida</taxon>
        <taxon>Eimeriorina</taxon>
        <taxon>Sarcocystidae</taxon>
        <taxon>Toxoplasma</taxon>
    </lineage>
</organism>
<keyword evidence="1" id="KW-0479">Metal-binding</keyword>
<feature type="compositionally biased region" description="Basic and acidic residues" evidence="5">
    <location>
        <begin position="982"/>
        <end position="1017"/>
    </location>
</feature>
<feature type="compositionally biased region" description="Basic and acidic residues" evidence="5">
    <location>
        <begin position="26"/>
        <end position="53"/>
    </location>
</feature>
<proteinExistence type="predicted"/>
<dbReference type="Proteomes" id="UP000028837">
    <property type="component" value="Unassembled WGS sequence"/>
</dbReference>
<feature type="region of interest" description="Disordered" evidence="5">
    <location>
        <begin position="697"/>
        <end position="736"/>
    </location>
</feature>
<feature type="compositionally biased region" description="Basic and acidic residues" evidence="5">
    <location>
        <begin position="87"/>
        <end position="107"/>
    </location>
</feature>
<evidence type="ECO:0000313" key="8">
    <source>
        <dbReference type="Proteomes" id="UP000028837"/>
    </source>
</evidence>
<dbReference type="PROSITE" id="PS01358">
    <property type="entry name" value="ZF_RANBP2_1"/>
    <property type="match status" value="1"/>
</dbReference>
<feature type="compositionally biased region" description="Low complexity" evidence="5">
    <location>
        <begin position="872"/>
        <end position="881"/>
    </location>
</feature>
<dbReference type="GO" id="GO:0008270">
    <property type="term" value="F:zinc ion binding"/>
    <property type="evidence" value="ECO:0007669"/>
    <property type="project" value="UniProtKB-KW"/>
</dbReference>
<feature type="compositionally biased region" description="Low complexity" evidence="5">
    <location>
        <begin position="108"/>
        <end position="118"/>
    </location>
</feature>
<feature type="compositionally biased region" description="Low complexity" evidence="5">
    <location>
        <begin position="73"/>
        <end position="86"/>
    </location>
</feature>
<feature type="region of interest" description="Disordered" evidence="5">
    <location>
        <begin position="1"/>
        <end position="242"/>
    </location>
</feature>
<dbReference type="EMBL" id="AHZU02001700">
    <property type="protein sequence ID" value="KFG29726.1"/>
    <property type="molecule type" value="Genomic_DNA"/>
</dbReference>
<feature type="compositionally biased region" description="Gly residues" evidence="5">
    <location>
        <begin position="928"/>
        <end position="940"/>
    </location>
</feature>
<feature type="compositionally biased region" description="Low complexity" evidence="5">
    <location>
        <begin position="126"/>
        <end position="149"/>
    </location>
</feature>
<feature type="region of interest" description="Disordered" evidence="5">
    <location>
        <begin position="484"/>
        <end position="507"/>
    </location>
</feature>
<gene>
    <name evidence="7" type="ORF">TGDOM2_238510</name>
</gene>
<dbReference type="PROSITE" id="PS50199">
    <property type="entry name" value="ZF_RANBP2_2"/>
    <property type="match status" value="1"/>
</dbReference>
<keyword evidence="3" id="KW-0862">Zinc</keyword>
<protein>
    <recommendedName>
        <fullName evidence="6">RanBP2-type domain-containing protein</fullName>
    </recommendedName>
</protein>
<dbReference type="InterPro" id="IPR001876">
    <property type="entry name" value="Znf_RanBP2"/>
</dbReference>
<dbReference type="AlphaFoldDB" id="A0A086JC58"/>
<feature type="compositionally biased region" description="Gly residues" evidence="5">
    <location>
        <begin position="711"/>
        <end position="728"/>
    </location>
</feature>
<reference evidence="7 8" key="1">
    <citation type="submission" date="2014-02" db="EMBL/GenBank/DDBJ databases">
        <authorList>
            <person name="Sibley D."/>
            <person name="Venepally P."/>
            <person name="Karamycheva S."/>
            <person name="Hadjithomas M."/>
            <person name="Khan A."/>
            <person name="Brunk B."/>
            <person name="Roos D."/>
            <person name="Caler E."/>
            <person name="Lorenzi H."/>
        </authorList>
    </citation>
    <scope>NUCLEOTIDE SEQUENCE [LARGE SCALE GENOMIC DNA]</scope>
    <source>
        <strain evidence="7 8">GAB2-2007-GAL-DOM2</strain>
    </source>
</reference>
<evidence type="ECO:0000256" key="1">
    <source>
        <dbReference type="ARBA" id="ARBA00022723"/>
    </source>
</evidence>
<comment type="caution">
    <text evidence="7">The sequence shown here is derived from an EMBL/GenBank/DDBJ whole genome shotgun (WGS) entry which is preliminary data.</text>
</comment>
<evidence type="ECO:0000313" key="7">
    <source>
        <dbReference type="EMBL" id="KFG29726.1"/>
    </source>
</evidence>
<evidence type="ECO:0000256" key="5">
    <source>
        <dbReference type="SAM" id="MobiDB-lite"/>
    </source>
</evidence>
<feature type="compositionally biased region" description="Low complexity" evidence="5">
    <location>
        <begin position="190"/>
        <end position="202"/>
    </location>
</feature>
<name>A0A086JC58_TOXGO</name>
<evidence type="ECO:0000259" key="6">
    <source>
        <dbReference type="PROSITE" id="PS50199"/>
    </source>
</evidence>
<feature type="compositionally biased region" description="Pro residues" evidence="5">
    <location>
        <begin position="889"/>
        <end position="900"/>
    </location>
</feature>
<keyword evidence="2 4" id="KW-0863">Zinc-finger</keyword>
<dbReference type="OrthoDB" id="333053at2759"/>
<feature type="domain" description="RanBP2-type" evidence="6">
    <location>
        <begin position="384"/>
        <end position="413"/>
    </location>
</feature>
<feature type="compositionally biased region" description="Basic and acidic residues" evidence="5">
    <location>
        <begin position="941"/>
        <end position="950"/>
    </location>
</feature>
<evidence type="ECO:0000256" key="3">
    <source>
        <dbReference type="ARBA" id="ARBA00022833"/>
    </source>
</evidence>
<feature type="region of interest" description="Disordered" evidence="5">
    <location>
        <begin position="752"/>
        <end position="772"/>
    </location>
</feature>
<dbReference type="VEuPathDB" id="ToxoDB:TGDOM2_238510"/>
<feature type="compositionally biased region" description="Basic and acidic residues" evidence="5">
    <location>
        <begin position="164"/>
        <end position="189"/>
    </location>
</feature>
<sequence>MMSRNSRSGTSSSRGGTEASYSGREGWSERRRSRERESASSSSRRDRGGDTRRSGGSANEKSESYSSSRKRMSSSSSSSVSYSCSHSSDRSSRRHDSERGASGDKAARLSSSPSAHRPSSPRHRASSSSSSRMSSSSSSSAWPSTRDASVSWSRGSKQGYGSSSRRDKSRSPSRRDREGSRERRYDRRQGSSSRVYGRGSRSGSREGGRRSTSAISDSREKDPLSNPAGASDSEQEAGRRRKASDEILYSSIAVLENIPENCTEEDVEERVRSVSISKGFSVPNGVTFAQMTPQDLRVQLGKALQAPETPEVPSVMTVAYVDFPSVDAAAKFRRSCRTGSLFLFNRHCTVHHLPDRTAALEVDADLSQAARVGKSAAGGTGPLRSDSWACFRCNVYNVGSRAACGNCGGVPEADPSQAAGTGDTRGRGARGSCAKGAAEAGVGGWGFDPVENPSAWMVVMDVLGLEVEDFLKAFRRASRKFQVTGETDSGKKSADQSKGDGAGSGSSGRLEIQKCVYVEDIAKEGGGRPNHFLLLRFSSSEASIEGWKCVKSLVGKEVASQLCGARAQVLTRKEKQSMQEMLKIVEKTGSRDDSKDISVLRIKLEDMQDIAKSSSVYEQLLQQWQGLLLPLATNQPPLLTSLDEKSGYYYDASIDLYLDPTTNYYMTSVGDYYIHDSSVSALRRVCSYADQQKLLEQGSEGGRAKADGATGDNGGEATGQEGGRGSGSHGPSNSTDTVASLLAAAQKTAKAAKDALERAKEQRGLDEEQKRQRRLQELQKLEDQHRQNMKQKQLQKQAGCDAIYDEAQAGYGHDPNIFTQNGYSAGSGGAYGARQMGDGGPEAEMAQNFSGRFPGSVAQSGYGFPSGGAGASGVSPSPTSGVSGGPMGFTPPPPPPPPPGGRGEGVPGKEGQQFFLPHQYGGENAHGAGRGRGGRGGGFGGHERVFEDSRSGLLGVSGIFETGGPTEEDEDESLSRPGGQGAEDRGTRDAGKEDRRAGFSGEKVTKEDARDDRVKSEDDQEKEAFCFLCLRKFVSKDSLLEHETKSKLHAWFVSEQKKSQHQREEKRKKEIELMQLLQLQLA</sequence>
<feature type="region of interest" description="Disordered" evidence="5">
    <location>
        <begin position="411"/>
        <end position="432"/>
    </location>
</feature>
<evidence type="ECO:0000256" key="4">
    <source>
        <dbReference type="PROSITE-ProRule" id="PRU00322"/>
    </source>
</evidence>